<dbReference type="PANTHER" id="PTHR22762">
    <property type="entry name" value="ALPHA-GLUCOSIDASE"/>
    <property type="match status" value="1"/>
</dbReference>
<feature type="signal peptide" evidence="4">
    <location>
        <begin position="1"/>
        <end position="21"/>
    </location>
</feature>
<keyword evidence="6" id="KW-1185">Reference proteome</keyword>
<evidence type="ECO:0000256" key="1">
    <source>
        <dbReference type="ARBA" id="ARBA00007806"/>
    </source>
</evidence>
<dbReference type="PANTHER" id="PTHR22762:SF133">
    <property type="entry name" value="P-TYPE DOMAIN-CONTAINING PROTEIN"/>
    <property type="match status" value="1"/>
</dbReference>
<reference evidence="7" key="1">
    <citation type="submission" date="2022-11" db="UniProtKB">
        <authorList>
            <consortium name="WormBaseParasite"/>
        </authorList>
    </citation>
    <scope>IDENTIFICATION</scope>
</reference>
<dbReference type="GO" id="GO:0016020">
    <property type="term" value="C:membrane"/>
    <property type="evidence" value="ECO:0007669"/>
    <property type="project" value="UniProtKB-SubCell"/>
</dbReference>
<keyword evidence="4" id="KW-0732">Signal</keyword>
<dbReference type="SUPFAM" id="SSF57492">
    <property type="entry name" value="Trefoil"/>
    <property type="match status" value="1"/>
</dbReference>
<dbReference type="Pfam" id="PF00088">
    <property type="entry name" value="Trefoil"/>
    <property type="match status" value="1"/>
</dbReference>
<comment type="similarity">
    <text evidence="1 3">Belongs to the glycosyl hydrolase 31 family.</text>
</comment>
<dbReference type="Gene3D" id="4.10.110.10">
    <property type="entry name" value="Spasmolytic Protein, domain 1"/>
    <property type="match status" value="1"/>
</dbReference>
<evidence type="ECO:0000313" key="6">
    <source>
        <dbReference type="Proteomes" id="UP000887540"/>
    </source>
</evidence>
<dbReference type="PROSITE" id="PS00129">
    <property type="entry name" value="GLYCOSYL_HYDROL_F31_1"/>
    <property type="match status" value="1"/>
</dbReference>
<evidence type="ECO:0000259" key="5">
    <source>
        <dbReference type="SMART" id="SM00018"/>
    </source>
</evidence>
<dbReference type="GO" id="GO:0005975">
    <property type="term" value="P:carbohydrate metabolic process"/>
    <property type="evidence" value="ECO:0007669"/>
    <property type="project" value="InterPro"/>
</dbReference>
<feature type="chain" id="PRO_5038125004" evidence="4">
    <location>
        <begin position="22"/>
        <end position="292"/>
    </location>
</feature>
<dbReference type="SUPFAM" id="SSF51445">
    <property type="entry name" value="(Trans)glycosidases"/>
    <property type="match status" value="1"/>
</dbReference>
<keyword evidence="2" id="KW-1015">Disulfide bond</keyword>
<evidence type="ECO:0000256" key="2">
    <source>
        <dbReference type="ARBA" id="ARBA00023157"/>
    </source>
</evidence>
<dbReference type="SMART" id="SM00018">
    <property type="entry name" value="PD"/>
    <property type="match status" value="1"/>
</dbReference>
<dbReference type="InterPro" id="IPR000519">
    <property type="entry name" value="P_trefoil_dom"/>
</dbReference>
<organism evidence="6 7">
    <name type="scientific">Acrobeloides nanus</name>
    <dbReference type="NCBI Taxonomy" id="290746"/>
    <lineage>
        <taxon>Eukaryota</taxon>
        <taxon>Metazoa</taxon>
        <taxon>Ecdysozoa</taxon>
        <taxon>Nematoda</taxon>
        <taxon>Chromadorea</taxon>
        <taxon>Rhabditida</taxon>
        <taxon>Tylenchina</taxon>
        <taxon>Cephalobomorpha</taxon>
        <taxon>Cephaloboidea</taxon>
        <taxon>Cephalobidae</taxon>
        <taxon>Acrobeloides</taxon>
    </lineage>
</organism>
<dbReference type="GO" id="GO:0004558">
    <property type="term" value="F:alpha-1,4-glucosidase activity"/>
    <property type="evidence" value="ECO:0007669"/>
    <property type="project" value="TreeGrafter"/>
</dbReference>
<dbReference type="InterPro" id="IPR000322">
    <property type="entry name" value="Glyco_hydro_31_TIM"/>
</dbReference>
<dbReference type="Pfam" id="PF01055">
    <property type="entry name" value="Glyco_hydro_31_2nd"/>
    <property type="match status" value="1"/>
</dbReference>
<protein>
    <submittedName>
        <fullName evidence="7">P-type domain-containing protein</fullName>
    </submittedName>
</protein>
<dbReference type="InterPro" id="IPR017853">
    <property type="entry name" value="GH"/>
</dbReference>
<keyword evidence="3" id="KW-0326">Glycosidase</keyword>
<feature type="domain" description="P-type" evidence="5">
    <location>
        <begin position="33"/>
        <end position="70"/>
    </location>
</feature>
<dbReference type="Gene3D" id="3.20.20.80">
    <property type="entry name" value="Glycosidases"/>
    <property type="match status" value="2"/>
</dbReference>
<dbReference type="WBParaSite" id="ACRNAN_scaffold465.g8306.t1">
    <property type="protein sequence ID" value="ACRNAN_scaffold465.g8306.t1"/>
    <property type="gene ID" value="ACRNAN_scaffold465.g8306"/>
</dbReference>
<dbReference type="InterPro" id="IPR030458">
    <property type="entry name" value="Glyco_hydro_31_AS"/>
</dbReference>
<sequence>MTSISCLLILLFILFLKDVSSVDPSYDQLKIQDQFLADSPLNRIDCDPEPGANQATCIARGCIYDTNEVTLGPAPHLVYRTIGGQLEIFFFPGPTPEQVIQQYQQVIGTPFMPSYWALGFHSWGDFGNYTNYLHQQGMHVMLITDPAIEVDYPSFQRGLQQNASFFEWPRQDMVPQSIQNQYPLVNGTKIMLGVVWPDKHVAFPDFLDPTAQTTQWWVNEFATFRQTVAIDGIWIDMNEPSNFNTQFYNSNSTTKGKYPSQDLSCPISGPDSEYDTPPYLTWSGYYNGPHVG</sequence>
<dbReference type="InterPro" id="IPR044913">
    <property type="entry name" value="P_trefoil_dom_sf"/>
</dbReference>
<keyword evidence="3" id="KW-0378">Hydrolase</keyword>
<dbReference type="CDD" id="cd00111">
    <property type="entry name" value="Trefoil"/>
    <property type="match status" value="1"/>
</dbReference>
<proteinExistence type="inferred from homology"/>
<name>A0A914DXC0_9BILA</name>
<evidence type="ECO:0000256" key="4">
    <source>
        <dbReference type="SAM" id="SignalP"/>
    </source>
</evidence>
<evidence type="ECO:0000313" key="7">
    <source>
        <dbReference type="WBParaSite" id="ACRNAN_scaffold465.g8306.t1"/>
    </source>
</evidence>
<evidence type="ECO:0000256" key="3">
    <source>
        <dbReference type="RuleBase" id="RU361185"/>
    </source>
</evidence>
<dbReference type="AlphaFoldDB" id="A0A914DXC0"/>
<accession>A0A914DXC0</accession>
<dbReference type="Proteomes" id="UP000887540">
    <property type="component" value="Unplaced"/>
</dbReference>